<feature type="transmembrane region" description="Helical" evidence="1">
    <location>
        <begin position="7"/>
        <end position="30"/>
    </location>
</feature>
<accession>A0ABT3YQB5</accession>
<protein>
    <submittedName>
        <fullName evidence="2">Uncharacterized protein</fullName>
    </submittedName>
</protein>
<name>A0ABT3YQB5_9PSED</name>
<evidence type="ECO:0000313" key="2">
    <source>
        <dbReference type="EMBL" id="MCY0107673.1"/>
    </source>
</evidence>
<keyword evidence="1" id="KW-1133">Transmembrane helix</keyword>
<proteinExistence type="predicted"/>
<sequence>MTSTKKYIMWAVACVVGLVAFVALVVIGVLTRAASVSDVSPSGKYIIESVSASSLLTPRNTVYLRIKDRDHADQVYRSPIFSQDALDMRFREDEGTVGVVFIEMDKATKKYTLWISGTEEHWLNFFISNTPYDILEN</sequence>
<comment type="caution">
    <text evidence="2">The sequence shown here is derived from an EMBL/GenBank/DDBJ whole genome shotgun (WGS) entry which is preliminary data.</text>
</comment>
<dbReference type="RefSeq" id="WP_128615653.1">
    <property type="nucleotide sequence ID" value="NZ_JANIGP010000002.1"/>
</dbReference>
<keyword evidence="3" id="KW-1185">Reference proteome</keyword>
<gene>
    <name evidence="2" type="ORF">NQF78_05065</name>
</gene>
<reference evidence="2 3" key="1">
    <citation type="submission" date="2022-07" db="EMBL/GenBank/DDBJ databases">
        <title>Characterization of plant growth promoting rhizobacteria (PGPR) for use as bioinoculants in agriculture.</title>
        <authorList>
            <person name="Hassen A.I."/>
            <person name="Pierneef R."/>
        </authorList>
    </citation>
    <scope>NUCLEOTIDE SEQUENCE [LARGE SCALE GENOMIC DNA]</scope>
    <source>
        <strain evidence="2 3">SARCC-3054</strain>
    </source>
</reference>
<keyword evidence="1" id="KW-0812">Transmembrane</keyword>
<evidence type="ECO:0000256" key="1">
    <source>
        <dbReference type="SAM" id="Phobius"/>
    </source>
</evidence>
<dbReference type="Proteomes" id="UP001207830">
    <property type="component" value="Unassembled WGS sequence"/>
</dbReference>
<evidence type="ECO:0000313" key="3">
    <source>
        <dbReference type="Proteomes" id="UP001207830"/>
    </source>
</evidence>
<keyword evidence="1" id="KW-0472">Membrane</keyword>
<organism evidence="2 3">
    <name type="scientific">Pseudomonas monsensis</name>
    <dbReference type="NCBI Taxonomy" id="2745509"/>
    <lineage>
        <taxon>Bacteria</taxon>
        <taxon>Pseudomonadati</taxon>
        <taxon>Pseudomonadota</taxon>
        <taxon>Gammaproteobacteria</taxon>
        <taxon>Pseudomonadales</taxon>
        <taxon>Pseudomonadaceae</taxon>
        <taxon>Pseudomonas</taxon>
    </lineage>
</organism>
<dbReference type="EMBL" id="JANIGP010000002">
    <property type="protein sequence ID" value="MCY0107673.1"/>
    <property type="molecule type" value="Genomic_DNA"/>
</dbReference>